<evidence type="ECO:0000313" key="1">
    <source>
        <dbReference type="EMBL" id="GAH14696.1"/>
    </source>
</evidence>
<reference evidence="1" key="1">
    <citation type="journal article" date="2014" name="Front. Microbiol.">
        <title>High frequency of phylogenetically diverse reductive dehalogenase-homologous genes in deep subseafloor sedimentary metagenomes.</title>
        <authorList>
            <person name="Kawai M."/>
            <person name="Futagami T."/>
            <person name="Toyoda A."/>
            <person name="Takaki Y."/>
            <person name="Nishi S."/>
            <person name="Hori S."/>
            <person name="Arai W."/>
            <person name="Tsubouchi T."/>
            <person name="Morono Y."/>
            <person name="Uchiyama I."/>
            <person name="Ito T."/>
            <person name="Fujiyama A."/>
            <person name="Inagaki F."/>
            <person name="Takami H."/>
        </authorList>
    </citation>
    <scope>NUCLEOTIDE SEQUENCE</scope>
    <source>
        <strain evidence="1">Expedition CK06-06</strain>
    </source>
</reference>
<proteinExistence type="predicted"/>
<gene>
    <name evidence="1" type="ORF">S01H4_56556</name>
</gene>
<comment type="caution">
    <text evidence="1">The sequence shown here is derived from an EMBL/GenBank/DDBJ whole genome shotgun (WGS) entry which is preliminary data.</text>
</comment>
<feature type="non-terminal residue" evidence="1">
    <location>
        <position position="63"/>
    </location>
</feature>
<name>X1D1K3_9ZZZZ</name>
<organism evidence="1">
    <name type="scientific">marine sediment metagenome</name>
    <dbReference type="NCBI Taxonomy" id="412755"/>
    <lineage>
        <taxon>unclassified sequences</taxon>
        <taxon>metagenomes</taxon>
        <taxon>ecological metagenomes</taxon>
    </lineage>
</organism>
<sequence>MNYKLERNEKTVAEILKKNEIKEGQRWGGWVYRNFTLKLEEEIQARSETEEFWDYEIDLRRCL</sequence>
<dbReference type="EMBL" id="BART01032783">
    <property type="protein sequence ID" value="GAH14696.1"/>
    <property type="molecule type" value="Genomic_DNA"/>
</dbReference>
<protein>
    <submittedName>
        <fullName evidence="1">Uncharacterized protein</fullName>
    </submittedName>
</protein>
<dbReference type="AlphaFoldDB" id="X1D1K3"/>
<accession>X1D1K3</accession>